<evidence type="ECO:0000313" key="4">
    <source>
        <dbReference type="Proteomes" id="UP000002051"/>
    </source>
</evidence>
<feature type="region of interest" description="Disordered" evidence="1">
    <location>
        <begin position="1"/>
        <end position="48"/>
    </location>
</feature>
<protein>
    <submittedName>
        <fullName evidence="2 3">Uncharacterized protein</fullName>
    </submittedName>
</protein>
<organism evidence="2 4">
    <name type="scientific">Medicago truncatula</name>
    <name type="common">Barrel medic</name>
    <name type="synonym">Medicago tribuloides</name>
    <dbReference type="NCBI Taxonomy" id="3880"/>
    <lineage>
        <taxon>Eukaryota</taxon>
        <taxon>Viridiplantae</taxon>
        <taxon>Streptophyta</taxon>
        <taxon>Embryophyta</taxon>
        <taxon>Tracheophyta</taxon>
        <taxon>Spermatophyta</taxon>
        <taxon>Magnoliopsida</taxon>
        <taxon>eudicotyledons</taxon>
        <taxon>Gunneridae</taxon>
        <taxon>Pentapetalae</taxon>
        <taxon>rosids</taxon>
        <taxon>fabids</taxon>
        <taxon>Fabales</taxon>
        <taxon>Fabaceae</taxon>
        <taxon>Papilionoideae</taxon>
        <taxon>50 kb inversion clade</taxon>
        <taxon>NPAAA clade</taxon>
        <taxon>Hologalegina</taxon>
        <taxon>IRL clade</taxon>
        <taxon>Trifolieae</taxon>
        <taxon>Medicago</taxon>
    </lineage>
</organism>
<dbReference type="Proteomes" id="UP000002051">
    <property type="component" value="Chromosome 2"/>
</dbReference>
<dbReference type="EMBL" id="CM001218">
    <property type="protein sequence ID" value="KEH37380.1"/>
    <property type="molecule type" value="Genomic_DNA"/>
</dbReference>
<evidence type="ECO:0000313" key="2">
    <source>
        <dbReference type="EMBL" id="KEH37380.1"/>
    </source>
</evidence>
<keyword evidence="4" id="KW-1185">Reference proteome</keyword>
<dbReference type="AlphaFoldDB" id="A0A072VGY9"/>
<evidence type="ECO:0000256" key="1">
    <source>
        <dbReference type="SAM" id="MobiDB-lite"/>
    </source>
</evidence>
<gene>
    <name evidence="2" type="ordered locus">MTR_2g438240</name>
</gene>
<name>A0A072VGY9_MEDTR</name>
<sequence length="68" mass="7424">MRQITRPPRKALRPHPPAGESAHIEADMPDADADNTSGPLSGTHPPVTMIPLHHHTYQSSCPCLRRPA</sequence>
<reference evidence="2 4" key="2">
    <citation type="journal article" date="2014" name="BMC Genomics">
        <title>An improved genome release (version Mt4.0) for the model legume Medicago truncatula.</title>
        <authorList>
            <person name="Tang H."/>
            <person name="Krishnakumar V."/>
            <person name="Bidwell S."/>
            <person name="Rosen B."/>
            <person name="Chan A."/>
            <person name="Zhou S."/>
            <person name="Gentzbittel L."/>
            <person name="Childs K.L."/>
            <person name="Yandell M."/>
            <person name="Gundlach H."/>
            <person name="Mayer K.F."/>
            <person name="Schwartz D.C."/>
            <person name="Town C.D."/>
        </authorList>
    </citation>
    <scope>GENOME REANNOTATION</scope>
    <source>
        <strain evidence="2">A17</strain>
        <strain evidence="3 4">cv. Jemalong A17</strain>
    </source>
</reference>
<proteinExistence type="predicted"/>
<evidence type="ECO:0000313" key="3">
    <source>
        <dbReference type="EnsemblPlants" id="KEH37380"/>
    </source>
</evidence>
<reference evidence="3" key="3">
    <citation type="submission" date="2015-04" db="UniProtKB">
        <authorList>
            <consortium name="EnsemblPlants"/>
        </authorList>
    </citation>
    <scope>IDENTIFICATION</scope>
    <source>
        <strain evidence="3">cv. Jemalong A17</strain>
    </source>
</reference>
<dbReference type="EnsemblPlants" id="KEH37380">
    <property type="protein sequence ID" value="KEH37380"/>
    <property type="gene ID" value="MTR_2g438240"/>
</dbReference>
<dbReference type="HOGENOM" id="CLU_2797734_0_0_1"/>
<reference evidence="2 4" key="1">
    <citation type="journal article" date="2011" name="Nature">
        <title>The Medicago genome provides insight into the evolution of rhizobial symbioses.</title>
        <authorList>
            <person name="Young N.D."/>
            <person name="Debelle F."/>
            <person name="Oldroyd G.E."/>
            <person name="Geurts R."/>
            <person name="Cannon S.B."/>
            <person name="Udvardi M.K."/>
            <person name="Benedito V.A."/>
            <person name="Mayer K.F."/>
            <person name="Gouzy J."/>
            <person name="Schoof H."/>
            <person name="Van de Peer Y."/>
            <person name="Proost S."/>
            <person name="Cook D.R."/>
            <person name="Meyers B.C."/>
            <person name="Spannagl M."/>
            <person name="Cheung F."/>
            <person name="De Mita S."/>
            <person name="Krishnakumar V."/>
            <person name="Gundlach H."/>
            <person name="Zhou S."/>
            <person name="Mudge J."/>
            <person name="Bharti A.K."/>
            <person name="Murray J.D."/>
            <person name="Naoumkina M.A."/>
            <person name="Rosen B."/>
            <person name="Silverstein K.A."/>
            <person name="Tang H."/>
            <person name="Rombauts S."/>
            <person name="Zhao P.X."/>
            <person name="Zhou P."/>
            <person name="Barbe V."/>
            <person name="Bardou P."/>
            <person name="Bechner M."/>
            <person name="Bellec A."/>
            <person name="Berger A."/>
            <person name="Berges H."/>
            <person name="Bidwell S."/>
            <person name="Bisseling T."/>
            <person name="Choisne N."/>
            <person name="Couloux A."/>
            <person name="Denny R."/>
            <person name="Deshpande S."/>
            <person name="Dai X."/>
            <person name="Doyle J.J."/>
            <person name="Dudez A.M."/>
            <person name="Farmer A.D."/>
            <person name="Fouteau S."/>
            <person name="Franken C."/>
            <person name="Gibelin C."/>
            <person name="Gish J."/>
            <person name="Goldstein S."/>
            <person name="Gonzalez A.J."/>
            <person name="Green P.J."/>
            <person name="Hallab A."/>
            <person name="Hartog M."/>
            <person name="Hua A."/>
            <person name="Humphray S.J."/>
            <person name="Jeong D.H."/>
            <person name="Jing Y."/>
            <person name="Jocker A."/>
            <person name="Kenton S.M."/>
            <person name="Kim D.J."/>
            <person name="Klee K."/>
            <person name="Lai H."/>
            <person name="Lang C."/>
            <person name="Lin S."/>
            <person name="Macmil S.L."/>
            <person name="Magdelenat G."/>
            <person name="Matthews L."/>
            <person name="McCorrison J."/>
            <person name="Monaghan E.L."/>
            <person name="Mun J.H."/>
            <person name="Najar F.Z."/>
            <person name="Nicholson C."/>
            <person name="Noirot C."/>
            <person name="O'Bleness M."/>
            <person name="Paule C.R."/>
            <person name="Poulain J."/>
            <person name="Prion F."/>
            <person name="Qin B."/>
            <person name="Qu C."/>
            <person name="Retzel E.F."/>
            <person name="Riddle C."/>
            <person name="Sallet E."/>
            <person name="Samain S."/>
            <person name="Samson N."/>
            <person name="Sanders I."/>
            <person name="Saurat O."/>
            <person name="Scarpelli C."/>
            <person name="Schiex T."/>
            <person name="Segurens B."/>
            <person name="Severin A.J."/>
            <person name="Sherrier D.J."/>
            <person name="Shi R."/>
            <person name="Sims S."/>
            <person name="Singer S.R."/>
            <person name="Sinharoy S."/>
            <person name="Sterck L."/>
            <person name="Viollet A."/>
            <person name="Wang B.B."/>
            <person name="Wang K."/>
            <person name="Wang M."/>
            <person name="Wang X."/>
            <person name="Warfsmann J."/>
            <person name="Weissenbach J."/>
            <person name="White D.D."/>
            <person name="White J.D."/>
            <person name="Wiley G.B."/>
            <person name="Wincker P."/>
            <person name="Xing Y."/>
            <person name="Yang L."/>
            <person name="Yao Z."/>
            <person name="Ying F."/>
            <person name="Zhai J."/>
            <person name="Zhou L."/>
            <person name="Zuber A."/>
            <person name="Denarie J."/>
            <person name="Dixon R.A."/>
            <person name="May G.D."/>
            <person name="Schwartz D.C."/>
            <person name="Rogers J."/>
            <person name="Quetier F."/>
            <person name="Town C.D."/>
            <person name="Roe B.A."/>
        </authorList>
    </citation>
    <scope>NUCLEOTIDE SEQUENCE [LARGE SCALE GENOMIC DNA]</scope>
    <source>
        <strain evidence="2">A17</strain>
        <strain evidence="3 4">cv. Jemalong A17</strain>
    </source>
</reference>
<accession>A0A072VGY9</accession>